<organism evidence="11 12">
    <name type="scientific">Blepharisma stoltei</name>
    <dbReference type="NCBI Taxonomy" id="1481888"/>
    <lineage>
        <taxon>Eukaryota</taxon>
        <taxon>Sar</taxon>
        <taxon>Alveolata</taxon>
        <taxon>Ciliophora</taxon>
        <taxon>Postciliodesmatophora</taxon>
        <taxon>Heterotrichea</taxon>
        <taxon>Heterotrichida</taxon>
        <taxon>Blepharismidae</taxon>
        <taxon>Blepharisma</taxon>
    </lineage>
</organism>
<evidence type="ECO:0000256" key="6">
    <source>
        <dbReference type="ARBA" id="ARBA00023132"/>
    </source>
</evidence>
<dbReference type="GO" id="GO:0003676">
    <property type="term" value="F:nucleic acid binding"/>
    <property type="evidence" value="ECO:0007669"/>
    <property type="project" value="InterPro"/>
</dbReference>
<gene>
    <name evidence="11" type="ORF">BSTOLATCC_MIC55592</name>
</gene>
<dbReference type="GO" id="GO:0006999">
    <property type="term" value="P:nuclear pore organization"/>
    <property type="evidence" value="ECO:0007669"/>
    <property type="project" value="TreeGrafter"/>
</dbReference>
<dbReference type="SUPFAM" id="SSF54928">
    <property type="entry name" value="RNA-binding domain, RBD"/>
    <property type="match status" value="1"/>
</dbReference>
<reference evidence="11" key="1">
    <citation type="submission" date="2021-09" db="EMBL/GenBank/DDBJ databases">
        <authorList>
            <consortium name="AG Swart"/>
            <person name="Singh M."/>
            <person name="Singh A."/>
            <person name="Seah K."/>
            <person name="Emmerich C."/>
        </authorList>
    </citation>
    <scope>NUCLEOTIDE SEQUENCE</scope>
    <source>
        <strain evidence="11">ATCC30299</strain>
    </source>
</reference>
<name>A0AAU9KFY2_9CILI</name>
<dbReference type="Pfam" id="PF05172">
    <property type="entry name" value="RRM_Nup35"/>
    <property type="match status" value="1"/>
</dbReference>
<dbReference type="Proteomes" id="UP001162131">
    <property type="component" value="Unassembled WGS sequence"/>
</dbReference>
<evidence type="ECO:0000256" key="4">
    <source>
        <dbReference type="ARBA" id="ARBA00022927"/>
    </source>
</evidence>
<dbReference type="InterPro" id="IPR035979">
    <property type="entry name" value="RBD_domain_sf"/>
</dbReference>
<dbReference type="InterPro" id="IPR007846">
    <property type="entry name" value="RRM_NUP35_dom"/>
</dbReference>
<keyword evidence="3 8" id="KW-0509">mRNA transport</keyword>
<dbReference type="InterPro" id="IPR012677">
    <property type="entry name" value="Nucleotide-bd_a/b_plait_sf"/>
</dbReference>
<keyword evidence="7 8" id="KW-0539">Nucleus</keyword>
<feature type="compositionally biased region" description="Pro residues" evidence="9">
    <location>
        <begin position="28"/>
        <end position="41"/>
    </location>
</feature>
<dbReference type="Gene3D" id="3.30.70.330">
    <property type="match status" value="1"/>
</dbReference>
<dbReference type="PANTHER" id="PTHR21527:SF6">
    <property type="entry name" value="NUCLEOPORIN NUP35"/>
    <property type="match status" value="1"/>
</dbReference>
<evidence type="ECO:0000256" key="3">
    <source>
        <dbReference type="ARBA" id="ARBA00022816"/>
    </source>
</evidence>
<dbReference type="GO" id="GO:0006607">
    <property type="term" value="P:NLS-bearing protein import into nucleus"/>
    <property type="evidence" value="ECO:0007669"/>
    <property type="project" value="TreeGrafter"/>
</dbReference>
<comment type="caution">
    <text evidence="11">The sequence shown here is derived from an EMBL/GenBank/DDBJ whole genome shotgun (WGS) entry which is preliminary data.</text>
</comment>
<evidence type="ECO:0000256" key="7">
    <source>
        <dbReference type="ARBA" id="ARBA00023242"/>
    </source>
</evidence>
<keyword evidence="4" id="KW-0653">Protein transport</keyword>
<sequence length="182" mass="21107">MNKSREEFLSPSMFETPAVLRTFTRSTTPPPSRARLQPPPSRSSMFQPHTQTKSPPPSYDDPDNSIIVFGFPLDLKDQVIRKFKIIGDIEEIRPGKGNWMTIRFKNSEDAIKALVHNGQVVVDNTMIGVKPVRSDIITQQDRIPYPNPLEEVIHTSQFIKKTPRRYASFWENFVRYVLNWDY</sequence>
<dbReference type="GO" id="GO:0051028">
    <property type="term" value="P:mRNA transport"/>
    <property type="evidence" value="ECO:0007669"/>
    <property type="project" value="UniProtKB-UniRule"/>
</dbReference>
<keyword evidence="12" id="KW-1185">Reference proteome</keyword>
<evidence type="ECO:0000256" key="8">
    <source>
        <dbReference type="PROSITE-ProRule" id="PRU00804"/>
    </source>
</evidence>
<keyword evidence="6 8" id="KW-0906">Nuclear pore complex</keyword>
<dbReference type="PROSITE" id="PS51472">
    <property type="entry name" value="RRM_NUP35"/>
    <property type="match status" value="1"/>
</dbReference>
<evidence type="ECO:0000256" key="5">
    <source>
        <dbReference type="ARBA" id="ARBA00023010"/>
    </source>
</evidence>
<protein>
    <recommendedName>
        <fullName evidence="10">RRM Nup35-type domain-containing protein</fullName>
    </recommendedName>
</protein>
<evidence type="ECO:0000256" key="2">
    <source>
        <dbReference type="ARBA" id="ARBA00022448"/>
    </source>
</evidence>
<proteinExistence type="predicted"/>
<feature type="domain" description="RRM Nup35-type" evidence="10">
    <location>
        <begin position="60"/>
        <end position="139"/>
    </location>
</feature>
<evidence type="ECO:0000313" key="11">
    <source>
        <dbReference type="EMBL" id="CAG9332138.1"/>
    </source>
</evidence>
<dbReference type="EMBL" id="CAJZBQ010000054">
    <property type="protein sequence ID" value="CAG9332138.1"/>
    <property type="molecule type" value="Genomic_DNA"/>
</dbReference>
<evidence type="ECO:0000313" key="12">
    <source>
        <dbReference type="Proteomes" id="UP001162131"/>
    </source>
</evidence>
<dbReference type="GO" id="GO:0005543">
    <property type="term" value="F:phospholipid binding"/>
    <property type="evidence" value="ECO:0007669"/>
    <property type="project" value="TreeGrafter"/>
</dbReference>
<dbReference type="AlphaFoldDB" id="A0AAU9KFY2"/>
<dbReference type="GO" id="GO:0044613">
    <property type="term" value="C:nuclear pore central transport channel"/>
    <property type="evidence" value="ECO:0007669"/>
    <property type="project" value="TreeGrafter"/>
</dbReference>
<comment type="subcellular location">
    <subcellularLocation>
        <location evidence="1">Nucleus</location>
        <location evidence="1">Nuclear pore complex</location>
    </subcellularLocation>
</comment>
<dbReference type="GO" id="GO:0017056">
    <property type="term" value="F:structural constituent of nuclear pore"/>
    <property type="evidence" value="ECO:0007669"/>
    <property type="project" value="TreeGrafter"/>
</dbReference>
<dbReference type="PANTHER" id="PTHR21527">
    <property type="entry name" value="NUCLEOPORIN NUP35"/>
    <property type="match status" value="1"/>
</dbReference>
<evidence type="ECO:0000259" key="10">
    <source>
        <dbReference type="PROSITE" id="PS51472"/>
    </source>
</evidence>
<dbReference type="GO" id="GO:0044615">
    <property type="term" value="C:nuclear pore nuclear basket"/>
    <property type="evidence" value="ECO:0007669"/>
    <property type="project" value="TreeGrafter"/>
</dbReference>
<evidence type="ECO:0000256" key="1">
    <source>
        <dbReference type="ARBA" id="ARBA00004567"/>
    </source>
</evidence>
<accession>A0AAU9KFY2</accession>
<feature type="region of interest" description="Disordered" evidence="9">
    <location>
        <begin position="21"/>
        <end position="62"/>
    </location>
</feature>
<keyword evidence="5" id="KW-0811">Translocation</keyword>
<dbReference type="CDD" id="cd12441">
    <property type="entry name" value="RRM_Nup53_like"/>
    <property type="match status" value="1"/>
</dbReference>
<evidence type="ECO:0000256" key="9">
    <source>
        <dbReference type="SAM" id="MobiDB-lite"/>
    </source>
</evidence>
<keyword evidence="2 8" id="KW-0813">Transport</keyword>